<dbReference type="PRINTS" id="PR00455">
    <property type="entry name" value="HTHTETR"/>
</dbReference>
<sequence length="205" mass="22421">MSRRTKAMEGAVGGRRPGRRPGRPDTRNQIIAAARLEFAEHGYEGTSMRRIASRAGVDPALMYHYFGAKERLLVASIEPPFDPEGIASAIAAAAPSERARRMAALYFGVWEDPAKRESILAMVRSAMTQQSAAELFRQFADVVMLSRVAPALRGPNSELRVEAAISHLFGISVARYLVKIEPMASAPVGELISLVAPVIQRYLDE</sequence>
<accession>A0A6L9SIS6</accession>
<feature type="domain" description="HTH tetR-type" evidence="4">
    <location>
        <begin position="24"/>
        <end position="84"/>
    </location>
</feature>
<evidence type="ECO:0000256" key="3">
    <source>
        <dbReference type="SAM" id="MobiDB-lite"/>
    </source>
</evidence>
<feature type="DNA-binding region" description="H-T-H motif" evidence="2">
    <location>
        <begin position="47"/>
        <end position="66"/>
    </location>
</feature>
<dbReference type="GO" id="GO:0003700">
    <property type="term" value="F:DNA-binding transcription factor activity"/>
    <property type="evidence" value="ECO:0007669"/>
    <property type="project" value="TreeGrafter"/>
</dbReference>
<organism evidence="5 6">
    <name type="scientific">Phytoactinopolyspora halotolerans</name>
    <dbReference type="NCBI Taxonomy" id="1981512"/>
    <lineage>
        <taxon>Bacteria</taxon>
        <taxon>Bacillati</taxon>
        <taxon>Actinomycetota</taxon>
        <taxon>Actinomycetes</taxon>
        <taxon>Jiangellales</taxon>
        <taxon>Jiangellaceae</taxon>
        <taxon>Phytoactinopolyspora</taxon>
    </lineage>
</organism>
<dbReference type="Gene3D" id="1.10.357.10">
    <property type="entry name" value="Tetracycline Repressor, domain 2"/>
    <property type="match status" value="1"/>
</dbReference>
<comment type="caution">
    <text evidence="5">The sequence shown here is derived from an EMBL/GenBank/DDBJ whole genome shotgun (WGS) entry which is preliminary data.</text>
</comment>
<dbReference type="SUPFAM" id="SSF48498">
    <property type="entry name" value="Tetracyclin repressor-like, C-terminal domain"/>
    <property type="match status" value="1"/>
</dbReference>
<name>A0A6L9SIS6_9ACTN</name>
<dbReference type="PANTHER" id="PTHR30055">
    <property type="entry name" value="HTH-TYPE TRANSCRIPTIONAL REGULATOR RUTR"/>
    <property type="match status" value="1"/>
</dbReference>
<dbReference type="GO" id="GO:0000976">
    <property type="term" value="F:transcription cis-regulatory region binding"/>
    <property type="evidence" value="ECO:0007669"/>
    <property type="project" value="TreeGrafter"/>
</dbReference>
<dbReference type="AlphaFoldDB" id="A0A6L9SIS6"/>
<dbReference type="Pfam" id="PF00440">
    <property type="entry name" value="TetR_N"/>
    <property type="match status" value="1"/>
</dbReference>
<dbReference type="InterPro" id="IPR009057">
    <property type="entry name" value="Homeodomain-like_sf"/>
</dbReference>
<dbReference type="InterPro" id="IPR050109">
    <property type="entry name" value="HTH-type_TetR-like_transc_reg"/>
</dbReference>
<dbReference type="Proteomes" id="UP000475214">
    <property type="component" value="Unassembled WGS sequence"/>
</dbReference>
<dbReference type="Pfam" id="PF17920">
    <property type="entry name" value="TetR_C_16"/>
    <property type="match status" value="1"/>
</dbReference>
<keyword evidence="1 2" id="KW-0238">DNA-binding</keyword>
<feature type="region of interest" description="Disordered" evidence="3">
    <location>
        <begin position="1"/>
        <end position="26"/>
    </location>
</feature>
<reference evidence="5 6" key="1">
    <citation type="submission" date="2020-02" db="EMBL/GenBank/DDBJ databases">
        <authorList>
            <person name="Li X.-J."/>
            <person name="Han X.-M."/>
        </authorList>
    </citation>
    <scope>NUCLEOTIDE SEQUENCE [LARGE SCALE GENOMIC DNA]</scope>
    <source>
        <strain evidence="5 6">CCTCC AB 2017055</strain>
    </source>
</reference>
<evidence type="ECO:0000259" key="4">
    <source>
        <dbReference type="PROSITE" id="PS50977"/>
    </source>
</evidence>
<dbReference type="InterPro" id="IPR036271">
    <property type="entry name" value="Tet_transcr_reg_TetR-rel_C_sf"/>
</dbReference>
<dbReference type="Gene3D" id="1.10.10.60">
    <property type="entry name" value="Homeodomain-like"/>
    <property type="match status" value="1"/>
</dbReference>
<proteinExistence type="predicted"/>
<dbReference type="PANTHER" id="PTHR30055:SF235">
    <property type="entry name" value="TRANSCRIPTIONAL REGULATORY PROTEIN"/>
    <property type="match status" value="1"/>
</dbReference>
<dbReference type="SUPFAM" id="SSF46689">
    <property type="entry name" value="Homeodomain-like"/>
    <property type="match status" value="1"/>
</dbReference>
<evidence type="ECO:0000256" key="1">
    <source>
        <dbReference type="ARBA" id="ARBA00023125"/>
    </source>
</evidence>
<evidence type="ECO:0000256" key="2">
    <source>
        <dbReference type="PROSITE-ProRule" id="PRU00335"/>
    </source>
</evidence>
<protein>
    <submittedName>
        <fullName evidence="5">TetR/AcrR family transcriptional regulator</fullName>
    </submittedName>
</protein>
<dbReference type="EMBL" id="JAAGOA010000032">
    <property type="protein sequence ID" value="NEE04312.1"/>
    <property type="molecule type" value="Genomic_DNA"/>
</dbReference>
<evidence type="ECO:0000313" key="6">
    <source>
        <dbReference type="Proteomes" id="UP000475214"/>
    </source>
</evidence>
<keyword evidence="6" id="KW-1185">Reference proteome</keyword>
<dbReference type="InterPro" id="IPR001647">
    <property type="entry name" value="HTH_TetR"/>
</dbReference>
<dbReference type="InterPro" id="IPR041678">
    <property type="entry name" value="TetR_C_16"/>
</dbReference>
<evidence type="ECO:0000313" key="5">
    <source>
        <dbReference type="EMBL" id="NEE04312.1"/>
    </source>
</evidence>
<dbReference type="PROSITE" id="PS50977">
    <property type="entry name" value="HTH_TETR_2"/>
    <property type="match status" value="1"/>
</dbReference>
<gene>
    <name evidence="5" type="ORF">G1H10_29490</name>
</gene>
<dbReference type="RefSeq" id="WP_163744735.1">
    <property type="nucleotide sequence ID" value="NZ_JAAGOA010000032.1"/>
</dbReference>